<accession>A0ABU4JQR2</accession>
<evidence type="ECO:0000259" key="10">
    <source>
        <dbReference type="Pfam" id="PF01052"/>
    </source>
</evidence>
<evidence type="ECO:0000256" key="4">
    <source>
        <dbReference type="ARBA" id="ARBA00021898"/>
    </source>
</evidence>
<evidence type="ECO:0000256" key="3">
    <source>
        <dbReference type="ARBA" id="ARBA00011049"/>
    </source>
</evidence>
<dbReference type="Pfam" id="PF01052">
    <property type="entry name" value="FliMN_C"/>
    <property type="match status" value="1"/>
</dbReference>
<dbReference type="InterPro" id="IPR036429">
    <property type="entry name" value="SpoA-like_sf"/>
</dbReference>
<dbReference type="RefSeq" id="WP_318796968.1">
    <property type="nucleotide sequence ID" value="NZ_JARUJP010000004.1"/>
</dbReference>
<dbReference type="PANTHER" id="PTHR30034:SF6">
    <property type="entry name" value="YOP PROTEINS TRANSLOCATION PROTEIN Q"/>
    <property type="match status" value="1"/>
</dbReference>
<keyword evidence="6" id="KW-0145">Chemotaxis</keyword>
<evidence type="ECO:0000256" key="2">
    <source>
        <dbReference type="ARBA" id="ARBA00004202"/>
    </source>
</evidence>
<keyword evidence="11" id="KW-0966">Cell projection</keyword>
<evidence type="ECO:0000256" key="7">
    <source>
        <dbReference type="ARBA" id="ARBA00022779"/>
    </source>
</evidence>
<dbReference type="PANTHER" id="PTHR30034">
    <property type="entry name" value="FLAGELLAR MOTOR SWITCH PROTEIN FLIM"/>
    <property type="match status" value="1"/>
</dbReference>
<dbReference type="InterPro" id="IPR028976">
    <property type="entry name" value="CheC-like_sf"/>
</dbReference>
<dbReference type="SUPFAM" id="SSF101801">
    <property type="entry name" value="Surface presentation of antigens (SPOA)"/>
    <property type="match status" value="1"/>
</dbReference>
<evidence type="ECO:0000256" key="9">
    <source>
        <dbReference type="ARBA" id="ARBA00023143"/>
    </source>
</evidence>
<proteinExistence type="inferred from homology"/>
<keyword evidence="11" id="KW-0969">Cilium</keyword>
<organism evidence="11 12">
    <name type="scientific">Clostridium tanneri</name>
    <dbReference type="NCBI Taxonomy" id="3037988"/>
    <lineage>
        <taxon>Bacteria</taxon>
        <taxon>Bacillati</taxon>
        <taxon>Bacillota</taxon>
        <taxon>Clostridia</taxon>
        <taxon>Eubacteriales</taxon>
        <taxon>Clostridiaceae</taxon>
        <taxon>Clostridium</taxon>
    </lineage>
</organism>
<gene>
    <name evidence="11" type="ORF">P8V03_04745</name>
</gene>
<dbReference type="SUPFAM" id="SSF103039">
    <property type="entry name" value="CheC-like"/>
    <property type="match status" value="1"/>
</dbReference>
<comment type="subcellular location">
    <subcellularLocation>
        <location evidence="1">Bacterial flagellum basal body</location>
    </subcellularLocation>
    <subcellularLocation>
        <location evidence="2">Cell membrane</location>
        <topology evidence="2">Peripheral membrane protein</topology>
    </subcellularLocation>
</comment>
<feature type="domain" description="Flagellar motor switch protein FliN-like C-terminal" evidence="10">
    <location>
        <begin position="240"/>
        <end position="308"/>
    </location>
</feature>
<dbReference type="Gene3D" id="2.30.330.10">
    <property type="entry name" value="SpoA-like"/>
    <property type="match status" value="1"/>
</dbReference>
<keyword evidence="9" id="KW-0975">Bacterial flagellum</keyword>
<keyword evidence="5" id="KW-1003">Cell membrane</keyword>
<protein>
    <recommendedName>
        <fullName evidence="4">Flagellar motor switch protein FliM</fullName>
    </recommendedName>
</protein>
<comment type="caution">
    <text evidence="11">The sequence shown here is derived from an EMBL/GenBank/DDBJ whole genome shotgun (WGS) entry which is preliminary data.</text>
</comment>
<evidence type="ECO:0000256" key="6">
    <source>
        <dbReference type="ARBA" id="ARBA00022500"/>
    </source>
</evidence>
<comment type="similarity">
    <text evidence="3">Belongs to the FliM family.</text>
</comment>
<evidence type="ECO:0000256" key="1">
    <source>
        <dbReference type="ARBA" id="ARBA00004117"/>
    </source>
</evidence>
<keyword evidence="8" id="KW-0472">Membrane</keyword>
<dbReference type="Proteomes" id="UP001281656">
    <property type="component" value="Unassembled WGS sequence"/>
</dbReference>
<evidence type="ECO:0000313" key="11">
    <source>
        <dbReference type="EMBL" id="MDW8800460.1"/>
    </source>
</evidence>
<evidence type="ECO:0000256" key="5">
    <source>
        <dbReference type="ARBA" id="ARBA00022475"/>
    </source>
</evidence>
<dbReference type="Pfam" id="PF02154">
    <property type="entry name" value="FliM"/>
    <property type="match status" value="1"/>
</dbReference>
<keyword evidence="12" id="KW-1185">Reference proteome</keyword>
<dbReference type="PRINTS" id="PR00955">
    <property type="entry name" value="FLGMOTORFLIM"/>
</dbReference>
<keyword evidence="11" id="KW-0282">Flagellum</keyword>
<name>A0ABU4JQR2_9CLOT</name>
<sequence>MSDVLSQSEIDALLAAMAAGEMIGEETVTADESNIPSTVLEDSLRFSDKDMEVLKYIHTKYSEILSSSIVSSVKAEIALESIEEIRYEEFIRSIPCPTVVTVFKLNPLEGYLLFETSPTLVFQIEDLLLGKGETCELNISTFSEEDKNTFMEITSDFIAALREAWSDVLTIREELEYVETDPAKINLFEKDEHVVLLSFSINVGKINAFFNICIPYSTIEKHSGKLKVTHRSSNGQLSNNLDSTNLNIKVILDTLQLSLDQVMNLKKGKILVTNKKYSNKVSILVEEKHCFNGEVGLLNHRKGVKIIDCLGKDV</sequence>
<dbReference type="PIRSF" id="PIRSF002888">
    <property type="entry name" value="FliM"/>
    <property type="match status" value="1"/>
</dbReference>
<keyword evidence="7" id="KW-0283">Flagellar rotation</keyword>
<evidence type="ECO:0000313" key="12">
    <source>
        <dbReference type="Proteomes" id="UP001281656"/>
    </source>
</evidence>
<dbReference type="InterPro" id="IPR001543">
    <property type="entry name" value="FliN-like_C"/>
</dbReference>
<dbReference type="CDD" id="cd17908">
    <property type="entry name" value="FliM"/>
    <property type="match status" value="1"/>
</dbReference>
<dbReference type="EMBL" id="JARUJP010000004">
    <property type="protein sequence ID" value="MDW8800460.1"/>
    <property type="molecule type" value="Genomic_DNA"/>
</dbReference>
<dbReference type="InterPro" id="IPR001689">
    <property type="entry name" value="Flag_FliM"/>
</dbReference>
<reference evidence="11 12" key="1">
    <citation type="submission" date="2023-04" db="EMBL/GenBank/DDBJ databases">
        <title>Clostridium tannerae sp. nov., isolated from the fecal material of an alpaca.</title>
        <authorList>
            <person name="Miller S."/>
            <person name="Hendry M."/>
            <person name="King J."/>
            <person name="Sankaranarayanan K."/>
            <person name="Lawson P.A."/>
        </authorList>
    </citation>
    <scope>NUCLEOTIDE SEQUENCE [LARGE SCALE GENOMIC DNA]</scope>
    <source>
        <strain evidence="11 12">A1-XYC3</strain>
    </source>
</reference>
<evidence type="ECO:0000256" key="8">
    <source>
        <dbReference type="ARBA" id="ARBA00023136"/>
    </source>
</evidence>
<dbReference type="Gene3D" id="3.40.1550.10">
    <property type="entry name" value="CheC-like"/>
    <property type="match status" value="1"/>
</dbReference>